<reference evidence="7 8" key="1">
    <citation type="journal article" date="2019" name="Emerg. Microbes Infect.">
        <title>Comprehensive subspecies identification of 175 nontuberculous mycobacteria species based on 7547 genomic profiles.</title>
        <authorList>
            <person name="Matsumoto Y."/>
            <person name="Kinjo T."/>
            <person name="Motooka D."/>
            <person name="Nabeya D."/>
            <person name="Jung N."/>
            <person name="Uechi K."/>
            <person name="Horii T."/>
            <person name="Iida T."/>
            <person name="Fujita J."/>
            <person name="Nakamura S."/>
        </authorList>
    </citation>
    <scope>NUCLEOTIDE SEQUENCE [LARGE SCALE GENOMIC DNA]</scope>
    <source>
        <strain evidence="7 8">JCM 30396</strain>
    </source>
</reference>
<dbReference type="Proteomes" id="UP000467148">
    <property type="component" value="Chromosome"/>
</dbReference>
<dbReference type="GO" id="GO:0000976">
    <property type="term" value="F:transcription cis-regulatory region binding"/>
    <property type="evidence" value="ECO:0007669"/>
    <property type="project" value="TreeGrafter"/>
</dbReference>
<proteinExistence type="predicted"/>
<dbReference type="Gene3D" id="1.10.357.10">
    <property type="entry name" value="Tetracycline Repressor, domain 2"/>
    <property type="match status" value="1"/>
</dbReference>
<keyword evidence="2 4" id="KW-0238">DNA-binding</keyword>
<protein>
    <submittedName>
        <fullName evidence="7">TetR family transcriptional regulator</fullName>
    </submittedName>
</protein>
<dbReference type="Pfam" id="PF00440">
    <property type="entry name" value="TetR_N"/>
    <property type="match status" value="1"/>
</dbReference>
<evidence type="ECO:0000313" key="8">
    <source>
        <dbReference type="Proteomes" id="UP000467148"/>
    </source>
</evidence>
<name>A0A7I7T8W6_9MYCO</name>
<evidence type="ECO:0000256" key="4">
    <source>
        <dbReference type="PROSITE-ProRule" id="PRU00335"/>
    </source>
</evidence>
<gene>
    <name evidence="7" type="ORF">MHEL_39470</name>
</gene>
<dbReference type="AlphaFoldDB" id="A0A7I7T8W6"/>
<accession>A0A7I7T8W6</accession>
<sequence>MAGVTVSMTKVQPIHRRRNTRSEHSVRKLLDAAAAALLDTPYSELTIRGVAASSAVSPTTAYTSFPSKDALIAEVYLRILRDAPTFVDINDNAESPIRAQLRELMLLVAGRPCLVHACTTALMGEDEVVNKIRTQIAAEVGSRIKAALGPGSSTKLATTLHMLFSGAMVQAPFSVGGYSAEADHLDRAVQRVVNSSVVSGTR</sequence>
<dbReference type="GO" id="GO:0003700">
    <property type="term" value="F:DNA-binding transcription factor activity"/>
    <property type="evidence" value="ECO:0007669"/>
    <property type="project" value="TreeGrafter"/>
</dbReference>
<evidence type="ECO:0000313" key="7">
    <source>
        <dbReference type="EMBL" id="BBY65704.1"/>
    </source>
</evidence>
<evidence type="ECO:0000259" key="6">
    <source>
        <dbReference type="PROSITE" id="PS50977"/>
    </source>
</evidence>
<feature type="domain" description="HTH tetR-type" evidence="6">
    <location>
        <begin position="23"/>
        <end position="83"/>
    </location>
</feature>
<evidence type="ECO:0000256" key="5">
    <source>
        <dbReference type="SAM" id="MobiDB-lite"/>
    </source>
</evidence>
<evidence type="ECO:0000256" key="1">
    <source>
        <dbReference type="ARBA" id="ARBA00023015"/>
    </source>
</evidence>
<keyword evidence="1" id="KW-0805">Transcription regulation</keyword>
<feature type="region of interest" description="Disordered" evidence="5">
    <location>
        <begin position="1"/>
        <end position="22"/>
    </location>
</feature>
<evidence type="ECO:0000256" key="3">
    <source>
        <dbReference type="ARBA" id="ARBA00023163"/>
    </source>
</evidence>
<dbReference type="InterPro" id="IPR001647">
    <property type="entry name" value="HTH_TetR"/>
</dbReference>
<dbReference type="PANTHER" id="PTHR30055">
    <property type="entry name" value="HTH-TYPE TRANSCRIPTIONAL REGULATOR RUTR"/>
    <property type="match status" value="1"/>
</dbReference>
<dbReference type="RefSeq" id="WP_163749743.1">
    <property type="nucleotide sequence ID" value="NZ_AP022596.1"/>
</dbReference>
<feature type="DNA-binding region" description="H-T-H motif" evidence="4">
    <location>
        <begin position="46"/>
        <end position="65"/>
    </location>
</feature>
<organism evidence="7 8">
    <name type="scientific">Mycolicibacterium helvum</name>
    <dbReference type="NCBI Taxonomy" id="1534349"/>
    <lineage>
        <taxon>Bacteria</taxon>
        <taxon>Bacillati</taxon>
        <taxon>Actinomycetota</taxon>
        <taxon>Actinomycetes</taxon>
        <taxon>Mycobacteriales</taxon>
        <taxon>Mycobacteriaceae</taxon>
        <taxon>Mycolicibacterium</taxon>
    </lineage>
</organism>
<keyword evidence="8" id="KW-1185">Reference proteome</keyword>
<dbReference type="InterPro" id="IPR050109">
    <property type="entry name" value="HTH-type_TetR-like_transc_reg"/>
</dbReference>
<dbReference type="EMBL" id="AP022596">
    <property type="protein sequence ID" value="BBY65704.1"/>
    <property type="molecule type" value="Genomic_DNA"/>
</dbReference>
<dbReference type="SUPFAM" id="SSF46689">
    <property type="entry name" value="Homeodomain-like"/>
    <property type="match status" value="1"/>
</dbReference>
<feature type="compositionally biased region" description="Polar residues" evidence="5">
    <location>
        <begin position="1"/>
        <end position="10"/>
    </location>
</feature>
<keyword evidence="3" id="KW-0804">Transcription</keyword>
<dbReference type="KEGG" id="mhev:MHEL_39470"/>
<dbReference type="PROSITE" id="PS50977">
    <property type="entry name" value="HTH_TETR_2"/>
    <property type="match status" value="1"/>
</dbReference>
<dbReference type="PANTHER" id="PTHR30055:SF234">
    <property type="entry name" value="HTH-TYPE TRANSCRIPTIONAL REGULATOR BETI"/>
    <property type="match status" value="1"/>
</dbReference>
<evidence type="ECO:0000256" key="2">
    <source>
        <dbReference type="ARBA" id="ARBA00023125"/>
    </source>
</evidence>
<dbReference type="InterPro" id="IPR009057">
    <property type="entry name" value="Homeodomain-like_sf"/>
</dbReference>